<accession>A0A1I4K9A7</accession>
<dbReference type="EMBL" id="AP019810">
    <property type="protein sequence ID" value="BBM14166.1"/>
    <property type="molecule type" value="Genomic_DNA"/>
</dbReference>
<evidence type="ECO:0000313" key="2">
    <source>
        <dbReference type="EMBL" id="GEL79433.1"/>
    </source>
</evidence>
<evidence type="ECO:0000313" key="3">
    <source>
        <dbReference type="EMBL" id="OTP28276.1"/>
    </source>
</evidence>
<evidence type="ECO:0000313" key="5">
    <source>
        <dbReference type="Proteomes" id="UP000321175"/>
    </source>
</evidence>
<keyword evidence="5" id="KW-1185">Reference proteome</keyword>
<gene>
    <name evidence="3" type="ORF">A5802_002016</name>
    <name evidence="1" type="ORF">EM151A_0928</name>
    <name evidence="2" type="ORF">EMU01_05770</name>
</gene>
<dbReference type="EMBL" id="BJWA01000003">
    <property type="protein sequence ID" value="GEL79433.1"/>
    <property type="molecule type" value="Genomic_DNA"/>
</dbReference>
<name>A0A1I4K9A7_ENTMU</name>
<reference evidence="1 6" key="2">
    <citation type="submission" date="2019-07" db="EMBL/GenBank/DDBJ databases">
        <title>antibiotic susceptibility of plant-derived lactic acid bacteria.</title>
        <authorList>
            <person name="Sugiyama M."/>
            <person name="Noda M."/>
        </authorList>
    </citation>
    <scope>NUCLEOTIDE SEQUENCE [LARGE SCALE GENOMIC DNA]</scope>
    <source>
        <strain evidence="1 6">15-1A</strain>
    </source>
</reference>
<evidence type="ECO:0000313" key="4">
    <source>
        <dbReference type="Proteomes" id="UP000195024"/>
    </source>
</evidence>
<organism evidence="3 4">
    <name type="scientific">Enterococcus mundtii</name>
    <dbReference type="NCBI Taxonomy" id="53346"/>
    <lineage>
        <taxon>Bacteria</taxon>
        <taxon>Bacillati</taxon>
        <taxon>Bacillota</taxon>
        <taxon>Bacilli</taxon>
        <taxon>Lactobacillales</taxon>
        <taxon>Enterococcaceae</taxon>
        <taxon>Enterococcus</taxon>
    </lineage>
</organism>
<protein>
    <submittedName>
        <fullName evidence="3">Uncharacterized protein</fullName>
    </submittedName>
</protein>
<reference evidence="2 5" key="3">
    <citation type="submission" date="2019-07" db="EMBL/GenBank/DDBJ databases">
        <title>Whole genome shotgun sequence of Enterococcus mundtii NBRC 100490.</title>
        <authorList>
            <person name="Hosoyama A."/>
            <person name="Uohara A."/>
            <person name="Ohji S."/>
            <person name="Ichikawa N."/>
        </authorList>
    </citation>
    <scope>NUCLEOTIDE SEQUENCE [LARGE SCALE GENOMIC DNA]</scope>
    <source>
        <strain evidence="2 5">NBRC 100490</strain>
    </source>
</reference>
<dbReference type="AlphaFoldDB" id="A0A1I4K9A7"/>
<dbReference type="EMBL" id="NGMS01000001">
    <property type="protein sequence ID" value="OTP28276.1"/>
    <property type="molecule type" value="Genomic_DNA"/>
</dbReference>
<dbReference type="Proteomes" id="UP000509460">
    <property type="component" value="Chromosome"/>
</dbReference>
<dbReference type="Proteomes" id="UP000195024">
    <property type="component" value="Unassembled WGS sequence"/>
</dbReference>
<evidence type="ECO:0000313" key="1">
    <source>
        <dbReference type="EMBL" id="BBM14166.1"/>
    </source>
</evidence>
<reference evidence="3 4" key="1">
    <citation type="submission" date="2017-05" db="EMBL/GenBank/DDBJ databases">
        <title>The Genome Sequence of Enterococcus mundtii 6B1_DIV0119.</title>
        <authorList>
            <consortium name="The Broad Institute Genomics Platform"/>
            <consortium name="The Broad Institute Genomic Center for Infectious Diseases"/>
            <person name="Earl A."/>
            <person name="Manson A."/>
            <person name="Schwartman J."/>
            <person name="Gilmore M."/>
            <person name="Abouelleil A."/>
            <person name="Cao P."/>
            <person name="Chapman S."/>
            <person name="Cusick C."/>
            <person name="Shea T."/>
            <person name="Young S."/>
            <person name="Neafsey D."/>
            <person name="Nusbaum C."/>
            <person name="Birren B."/>
        </authorList>
    </citation>
    <scope>NUCLEOTIDE SEQUENCE [LARGE SCALE GENOMIC DNA]</scope>
    <source>
        <strain evidence="3 4">6B1_DIV0119</strain>
    </source>
</reference>
<evidence type="ECO:0000313" key="6">
    <source>
        <dbReference type="Proteomes" id="UP000509460"/>
    </source>
</evidence>
<sequence>MPYYVIKKKKLKISNNRFVIHECTCHRIKQKDEITAIGYHTEHNDALLSISLKRPSDEFLFCSFCCKTRIISK</sequence>
<dbReference type="Proteomes" id="UP000321175">
    <property type="component" value="Unassembled WGS sequence"/>
</dbReference>
<proteinExistence type="predicted"/>